<protein>
    <recommendedName>
        <fullName evidence="1">CHAT domain-containing protein</fullName>
    </recommendedName>
</protein>
<organism evidence="2 3">
    <name type="scientific">Viridothelium virens</name>
    <name type="common">Speckled blister lichen</name>
    <name type="synonym">Trypethelium virens</name>
    <dbReference type="NCBI Taxonomy" id="1048519"/>
    <lineage>
        <taxon>Eukaryota</taxon>
        <taxon>Fungi</taxon>
        <taxon>Dikarya</taxon>
        <taxon>Ascomycota</taxon>
        <taxon>Pezizomycotina</taxon>
        <taxon>Dothideomycetes</taxon>
        <taxon>Dothideomycetes incertae sedis</taxon>
        <taxon>Trypetheliales</taxon>
        <taxon>Trypetheliaceae</taxon>
        <taxon>Viridothelium</taxon>
    </lineage>
</organism>
<gene>
    <name evidence="2" type="ORF">EV356DRAFT_333377</name>
</gene>
<dbReference type="InterPro" id="IPR011990">
    <property type="entry name" value="TPR-like_helical_dom_sf"/>
</dbReference>
<dbReference type="EMBL" id="ML991777">
    <property type="protein sequence ID" value="KAF2238011.1"/>
    <property type="molecule type" value="Genomic_DNA"/>
</dbReference>
<keyword evidence="3" id="KW-1185">Reference proteome</keyword>
<name>A0A6A6HJ66_VIRVR</name>
<accession>A0A6A6HJ66</accession>
<evidence type="ECO:0000313" key="2">
    <source>
        <dbReference type="EMBL" id="KAF2238011.1"/>
    </source>
</evidence>
<evidence type="ECO:0000259" key="1">
    <source>
        <dbReference type="Pfam" id="PF12770"/>
    </source>
</evidence>
<dbReference type="PANTHER" id="PTHR10098">
    <property type="entry name" value="RAPSYN-RELATED"/>
    <property type="match status" value="1"/>
</dbReference>
<dbReference type="OrthoDB" id="9991317at2759"/>
<proteinExistence type="predicted"/>
<evidence type="ECO:0000313" key="3">
    <source>
        <dbReference type="Proteomes" id="UP000800092"/>
    </source>
</evidence>
<feature type="domain" description="CHAT" evidence="1">
    <location>
        <begin position="940"/>
        <end position="1268"/>
    </location>
</feature>
<dbReference type="PANTHER" id="PTHR10098:SF108">
    <property type="entry name" value="TETRATRICOPEPTIDE REPEAT PROTEIN 28"/>
    <property type="match status" value="1"/>
</dbReference>
<dbReference type="AlphaFoldDB" id="A0A6A6HJ66"/>
<dbReference type="InterPro" id="IPR024983">
    <property type="entry name" value="CHAT_dom"/>
</dbReference>
<dbReference type="Gene3D" id="1.25.40.10">
    <property type="entry name" value="Tetratricopeptide repeat domain"/>
    <property type="match status" value="2"/>
</dbReference>
<reference evidence="2" key="1">
    <citation type="journal article" date="2020" name="Stud. Mycol.">
        <title>101 Dothideomycetes genomes: a test case for predicting lifestyles and emergence of pathogens.</title>
        <authorList>
            <person name="Haridas S."/>
            <person name="Albert R."/>
            <person name="Binder M."/>
            <person name="Bloem J."/>
            <person name="Labutti K."/>
            <person name="Salamov A."/>
            <person name="Andreopoulos B."/>
            <person name="Baker S."/>
            <person name="Barry K."/>
            <person name="Bills G."/>
            <person name="Bluhm B."/>
            <person name="Cannon C."/>
            <person name="Castanera R."/>
            <person name="Culley D."/>
            <person name="Daum C."/>
            <person name="Ezra D."/>
            <person name="Gonzalez J."/>
            <person name="Henrissat B."/>
            <person name="Kuo A."/>
            <person name="Liang C."/>
            <person name="Lipzen A."/>
            <person name="Lutzoni F."/>
            <person name="Magnuson J."/>
            <person name="Mondo S."/>
            <person name="Nolan M."/>
            <person name="Ohm R."/>
            <person name="Pangilinan J."/>
            <person name="Park H.-J."/>
            <person name="Ramirez L."/>
            <person name="Alfaro M."/>
            <person name="Sun H."/>
            <person name="Tritt A."/>
            <person name="Yoshinaga Y."/>
            <person name="Zwiers L.-H."/>
            <person name="Turgeon B."/>
            <person name="Goodwin S."/>
            <person name="Spatafora J."/>
            <person name="Crous P."/>
            <person name="Grigoriev I."/>
        </authorList>
    </citation>
    <scope>NUCLEOTIDE SEQUENCE</scope>
    <source>
        <strain evidence="2">Tuck. ex Michener</strain>
    </source>
</reference>
<dbReference type="Proteomes" id="UP000800092">
    <property type="component" value="Unassembled WGS sequence"/>
</dbReference>
<dbReference type="Pfam" id="PF12770">
    <property type="entry name" value="CHAT"/>
    <property type="match status" value="1"/>
</dbReference>
<sequence>MGSAEEAPGAGELNRRYHELAEKYRRTSNLEVLQSALGSIQKAVELTATESLAESAARAAYLNNLGRCYRMLYEATGGTSHLDDAVEAGRLSLVAAPSPSELRSLCCSNLSDALSERYFAKGATDRVDFEEALEIARAAVAYSSEDGEYHDAAQSTLASRLGLYFDYIDSDEKYLNEAIQLAQGLVHKTPKADDMYAVYVYNLAGDLKNRSHRYGRVADLVSAKEHFKAAADAVPLGHTLHAKAVRMVADSIIDLADMTNSPLEIEEALKSLISVEKDTTNPNDLAKLRHTKSKVYNARYRWSSSVDDLNRAVEAEQAALSLVGNDSALKGHFLDSLSQRLASRAEMEMSEQDMDAAINYGRERMELAHGLSALEAGAYRTLGNMLRTKFKLFGGLQNLSDSLNAQRNVLTALPPDHKERPTALHGVALSLRDHFEYYGSIRYLDESIELEREAASNISKDDPDRCMILDGLSLSLSRRSRLTGSSQDLDEAVTASESAVEGSPIGHIERPTYLNGLCNRLNSRFQRSNNTADLSKAIQAISEAVSVSHEGSSSEIIYLTTFSNVLFSRYHAIRDLGDLDKAIEIGRKVVAKVPTSNPSRPAFLHNLGLRLYSKYECSADKAEKHEYLREAHDLALQSVNATPEKHPDLPDYLMQLATRQLMLGMFMDESDEPKILAQLQLSATTYERAFSKTYMPPLSRIKNGELCGYLNMQLKNWDVASKTLSESVRLFRKTSPLSLDENDRQRQLRGLSGISSLGCAALISAGKPEQAIEILEAGRGIMANITMGNHADLSEVKEADPKLHSRYVFLRDAISQPFPTTETTTSQRQDIVSKRTIELTELEEIERQIRDLPGLSGFNQSLSAEKIRELAADGPLVSFCTVDQRCDAVIVTPGGIEALPLPSLQNFEIKKRIGMVIGSSRLSKSAPSKRALANKKMRNLLAWLWDNAVHPVLKHLELLKDTDFPPSTRLWWVTSGPLGLLPLHAAGKGHTAPLENVYAHVISSYISSFSALAFARQCQAKVQTTRPTMALITMPQTAGGLAPLQTEGESSAIREAFGSSEASADPSSPSPGLIELRQPPAATVVAQAGSNTASILHFACHAEPSLSDPSNTSLLLGADPTAPDPELLPVRTLRNAQLTSGSPAQQSPRLAYLSACCTAQQYDLKLIDENIHLATAFQLLGFPSVVGTLWEADDRAAVVVASEFYKELLMGVREDERTEEEERKGQKETERVARALYAATAACRGRKVGRGNAAEDVLAWASFVHIGA</sequence>